<reference evidence="2" key="1">
    <citation type="journal article" date="2019" name="Int. J. Syst. Evol. Microbiol.">
        <title>The Global Catalogue of Microorganisms (GCM) 10K type strain sequencing project: providing services to taxonomists for standard genome sequencing and annotation.</title>
        <authorList>
            <consortium name="The Broad Institute Genomics Platform"/>
            <consortium name="The Broad Institute Genome Sequencing Center for Infectious Disease"/>
            <person name="Wu L."/>
            <person name="Ma J."/>
        </authorList>
    </citation>
    <scope>NUCLEOTIDE SEQUENCE [LARGE SCALE GENOMIC DNA]</scope>
    <source>
        <strain evidence="2">XZYJ18</strain>
    </source>
</reference>
<evidence type="ECO:0000313" key="2">
    <source>
        <dbReference type="Proteomes" id="UP001595923"/>
    </source>
</evidence>
<proteinExistence type="predicted"/>
<dbReference type="RefSeq" id="WP_378576386.1">
    <property type="nucleotide sequence ID" value="NZ_JBHSFQ010000018.1"/>
</dbReference>
<dbReference type="InterPro" id="IPR010843">
    <property type="entry name" value="Uncharacterised_AroM"/>
</dbReference>
<sequence length="235" mass="23898">MTRLGIITIGQAPRPDLTPEVAALLPGVDIVERGVLDGLTADEIAAHPPAAGDHALTTRLADGSSVVIGESFVLTRLPGVIAGLEPEVDAVLLGCTGGFPALEHTKPLFVPDRMIALGAAALSGDAGTVGVICPLEEQRQDTVRKFSRYLSAGARVLTGVCSPYTGTPGELADAARGLAARGAGVLALDCIGYTEQMRARAAAATGLPVVLARSVSARIAAEALDSSRAWTEGAA</sequence>
<organism evidence="1 2">
    <name type="scientific">Nocardiopsis mangrovi</name>
    <dbReference type="NCBI Taxonomy" id="1179818"/>
    <lineage>
        <taxon>Bacteria</taxon>
        <taxon>Bacillati</taxon>
        <taxon>Actinomycetota</taxon>
        <taxon>Actinomycetes</taxon>
        <taxon>Streptosporangiales</taxon>
        <taxon>Nocardiopsidaceae</taxon>
        <taxon>Nocardiopsis</taxon>
    </lineage>
</organism>
<keyword evidence="2" id="KW-1185">Reference proteome</keyword>
<dbReference type="Pfam" id="PF07302">
    <property type="entry name" value="AroM"/>
    <property type="match status" value="1"/>
</dbReference>
<accession>A0ABV9E2J3</accession>
<gene>
    <name evidence="1" type="ORF">ACFO4E_18235</name>
</gene>
<dbReference type="EMBL" id="JBHSFQ010000018">
    <property type="protein sequence ID" value="MFC4563803.1"/>
    <property type="molecule type" value="Genomic_DNA"/>
</dbReference>
<name>A0ABV9E2J3_9ACTN</name>
<dbReference type="Proteomes" id="UP001595923">
    <property type="component" value="Unassembled WGS sequence"/>
</dbReference>
<comment type="caution">
    <text evidence="1">The sequence shown here is derived from an EMBL/GenBank/DDBJ whole genome shotgun (WGS) entry which is preliminary data.</text>
</comment>
<evidence type="ECO:0000313" key="1">
    <source>
        <dbReference type="EMBL" id="MFC4563803.1"/>
    </source>
</evidence>
<protein>
    <submittedName>
        <fullName evidence="1">AroM family protein</fullName>
    </submittedName>
</protein>